<sequence>MFGLFKKRTKKEKLLEEYAKLLREAHAFSTSNRKLSDQKTFEAEEVMKQIDQLV</sequence>
<evidence type="ECO:0000313" key="2">
    <source>
        <dbReference type="Proteomes" id="UP000245762"/>
    </source>
</evidence>
<dbReference type="Proteomes" id="UP000245762">
    <property type="component" value="Unassembled WGS sequence"/>
</dbReference>
<keyword evidence="2" id="KW-1185">Reference proteome</keyword>
<organism evidence="1 2">
    <name type="scientific">Flagellimonas aquimarina</name>
    <dbReference type="NCBI Taxonomy" id="2201895"/>
    <lineage>
        <taxon>Bacteria</taxon>
        <taxon>Pseudomonadati</taxon>
        <taxon>Bacteroidota</taxon>
        <taxon>Flavobacteriia</taxon>
        <taxon>Flavobacteriales</taxon>
        <taxon>Flavobacteriaceae</taxon>
        <taxon>Flagellimonas</taxon>
    </lineage>
</organism>
<reference evidence="1 2" key="1">
    <citation type="submission" date="2018-05" db="EMBL/GenBank/DDBJ databases">
        <title>Complete genome sequence of Flagellimonas aquimarina ECD12 isolated from seaweed Ecklonia cava.</title>
        <authorList>
            <person name="Choi S."/>
            <person name="Seong C."/>
        </authorList>
    </citation>
    <scope>NUCLEOTIDE SEQUENCE [LARGE SCALE GENOMIC DNA]</scope>
    <source>
        <strain evidence="1 2">ECD12</strain>
    </source>
</reference>
<dbReference type="InterPro" id="IPR045493">
    <property type="entry name" value="DUF6435"/>
</dbReference>
<dbReference type="Pfam" id="PF20027">
    <property type="entry name" value="DUF6435"/>
    <property type="match status" value="1"/>
</dbReference>
<evidence type="ECO:0008006" key="3">
    <source>
        <dbReference type="Google" id="ProtNLM"/>
    </source>
</evidence>
<accession>A0A316KWU6</accession>
<dbReference type="EMBL" id="QGEG01000002">
    <property type="protein sequence ID" value="PWL38697.1"/>
    <property type="molecule type" value="Genomic_DNA"/>
</dbReference>
<dbReference type="NCBIfam" id="NF033487">
    <property type="entry name" value="Lacal_2735_fam"/>
    <property type="match status" value="1"/>
</dbReference>
<dbReference type="RefSeq" id="WP_109662825.1">
    <property type="nucleotide sequence ID" value="NZ_QGEG01000002.1"/>
</dbReference>
<dbReference type="OrthoDB" id="1123018at2"/>
<evidence type="ECO:0000313" key="1">
    <source>
        <dbReference type="EMBL" id="PWL38697.1"/>
    </source>
</evidence>
<dbReference type="AlphaFoldDB" id="A0A316KWU6"/>
<proteinExistence type="predicted"/>
<gene>
    <name evidence="1" type="ORF">DKG77_10640</name>
</gene>
<comment type="caution">
    <text evidence="1">The sequence shown here is derived from an EMBL/GenBank/DDBJ whole genome shotgun (WGS) entry which is preliminary data.</text>
</comment>
<name>A0A316KWU6_9FLAO</name>
<protein>
    <recommendedName>
        <fullName evidence="3">Lacal_2735 family protein</fullName>
    </recommendedName>
</protein>